<proteinExistence type="predicted"/>
<evidence type="ECO:0000256" key="1">
    <source>
        <dbReference type="SAM" id="MobiDB-lite"/>
    </source>
</evidence>
<name>A0ABU0IYT0_9HYPH</name>
<evidence type="ECO:0000313" key="3">
    <source>
        <dbReference type="Proteomes" id="UP001242480"/>
    </source>
</evidence>
<accession>A0ABU0IYT0</accession>
<evidence type="ECO:0000313" key="2">
    <source>
        <dbReference type="EMBL" id="MDQ0467169.1"/>
    </source>
</evidence>
<comment type="caution">
    <text evidence="2">The sequence shown here is derived from an EMBL/GenBank/DDBJ whole genome shotgun (WGS) entry which is preliminary data.</text>
</comment>
<dbReference type="EMBL" id="JAUSVX010000001">
    <property type="protein sequence ID" value="MDQ0467169.1"/>
    <property type="molecule type" value="Genomic_DNA"/>
</dbReference>
<evidence type="ECO:0008006" key="4">
    <source>
        <dbReference type="Google" id="ProtNLM"/>
    </source>
</evidence>
<protein>
    <recommendedName>
        <fullName evidence="4">DUF551 domain-containing protein</fullName>
    </recommendedName>
</protein>
<organism evidence="2 3">
    <name type="scientific">Labrys wisconsinensis</name>
    <dbReference type="NCBI Taxonomy" id="425677"/>
    <lineage>
        <taxon>Bacteria</taxon>
        <taxon>Pseudomonadati</taxon>
        <taxon>Pseudomonadota</taxon>
        <taxon>Alphaproteobacteria</taxon>
        <taxon>Hyphomicrobiales</taxon>
        <taxon>Xanthobacteraceae</taxon>
        <taxon>Labrys</taxon>
    </lineage>
</organism>
<gene>
    <name evidence="2" type="ORF">QO011_000164</name>
</gene>
<keyword evidence="3" id="KW-1185">Reference proteome</keyword>
<reference evidence="2 3" key="1">
    <citation type="submission" date="2023-07" db="EMBL/GenBank/DDBJ databases">
        <title>Genomic Encyclopedia of Type Strains, Phase IV (KMG-IV): sequencing the most valuable type-strain genomes for metagenomic binning, comparative biology and taxonomic classification.</title>
        <authorList>
            <person name="Goeker M."/>
        </authorList>
    </citation>
    <scope>NUCLEOTIDE SEQUENCE [LARGE SCALE GENOMIC DNA]</scope>
    <source>
        <strain evidence="2 3">DSM 19619</strain>
    </source>
</reference>
<dbReference type="RefSeq" id="WP_307266458.1">
    <property type="nucleotide sequence ID" value="NZ_JAUSVX010000001.1"/>
</dbReference>
<sequence length="107" mass="11772">MTKPVFGQWQRMGSVPRDGTRVLALIRKSEQGPDEVDVVRWARDATAGDERWISTDGDSECVILYAEAELAFWMPLPSPVTDRQTPYAAADLPAPPQREEEAGGSGI</sequence>
<feature type="region of interest" description="Disordered" evidence="1">
    <location>
        <begin position="82"/>
        <end position="107"/>
    </location>
</feature>
<dbReference type="Proteomes" id="UP001242480">
    <property type="component" value="Unassembled WGS sequence"/>
</dbReference>